<evidence type="ECO:0000313" key="2">
    <source>
        <dbReference type="Proteomes" id="UP000233556"/>
    </source>
</evidence>
<name>A0A2I0TXF3_LIMLA</name>
<evidence type="ECO:0000313" key="1">
    <source>
        <dbReference type="EMBL" id="PKU38486.1"/>
    </source>
</evidence>
<reference evidence="2" key="2">
    <citation type="submission" date="2017-12" db="EMBL/GenBank/DDBJ databases">
        <title>Genome sequence of the Bar-tailed Godwit (Limosa lapponica baueri).</title>
        <authorList>
            <person name="Lima N.C.B."/>
            <person name="Parody-Merino A.M."/>
            <person name="Battley P.F."/>
            <person name="Fidler A.E."/>
            <person name="Prosdocimi F."/>
        </authorList>
    </citation>
    <scope>NUCLEOTIDE SEQUENCE [LARGE SCALE GENOMIC DNA]</scope>
</reference>
<dbReference type="PANTHER" id="PTHR33395">
    <property type="entry name" value="TRANSCRIPTASE, PUTATIVE-RELATED-RELATED"/>
    <property type="match status" value="1"/>
</dbReference>
<dbReference type="PANTHER" id="PTHR33395:SF22">
    <property type="entry name" value="REVERSE TRANSCRIPTASE DOMAIN-CONTAINING PROTEIN"/>
    <property type="match status" value="1"/>
</dbReference>
<dbReference type="AlphaFoldDB" id="A0A2I0TXF3"/>
<dbReference type="EMBL" id="KZ506733">
    <property type="protein sequence ID" value="PKU38486.1"/>
    <property type="molecule type" value="Genomic_DNA"/>
</dbReference>
<reference evidence="2" key="1">
    <citation type="submission" date="2017-11" db="EMBL/GenBank/DDBJ databases">
        <authorList>
            <person name="Lima N.C."/>
            <person name="Parody-Merino A.M."/>
            <person name="Battley P.F."/>
            <person name="Fidler A.E."/>
            <person name="Prosdocimi F."/>
        </authorList>
    </citation>
    <scope>NUCLEOTIDE SEQUENCE [LARGE SCALE GENOMIC DNA]</scope>
</reference>
<proteinExistence type="predicted"/>
<organism evidence="1 2">
    <name type="scientific">Limosa lapponica baueri</name>
    <dbReference type="NCBI Taxonomy" id="1758121"/>
    <lineage>
        <taxon>Eukaryota</taxon>
        <taxon>Metazoa</taxon>
        <taxon>Chordata</taxon>
        <taxon>Craniata</taxon>
        <taxon>Vertebrata</taxon>
        <taxon>Euteleostomi</taxon>
        <taxon>Archelosauria</taxon>
        <taxon>Archosauria</taxon>
        <taxon>Dinosauria</taxon>
        <taxon>Saurischia</taxon>
        <taxon>Theropoda</taxon>
        <taxon>Coelurosauria</taxon>
        <taxon>Aves</taxon>
        <taxon>Neognathae</taxon>
        <taxon>Neoaves</taxon>
        <taxon>Charadriiformes</taxon>
        <taxon>Scolopacidae</taxon>
        <taxon>Limosa</taxon>
    </lineage>
</organism>
<protein>
    <submittedName>
        <fullName evidence="1">Nipped-b-like protein</fullName>
    </submittedName>
</protein>
<dbReference type="GO" id="GO:0061343">
    <property type="term" value="P:cell adhesion involved in heart morphogenesis"/>
    <property type="evidence" value="ECO:0007669"/>
    <property type="project" value="TreeGrafter"/>
</dbReference>
<dbReference type="Gene3D" id="3.60.10.10">
    <property type="entry name" value="Endonuclease/exonuclease/phosphatase"/>
    <property type="match status" value="1"/>
</dbReference>
<dbReference type="SUPFAM" id="SSF56219">
    <property type="entry name" value="DNase I-like"/>
    <property type="match status" value="1"/>
</dbReference>
<dbReference type="GO" id="GO:0007508">
    <property type="term" value="P:larval heart development"/>
    <property type="evidence" value="ECO:0007669"/>
    <property type="project" value="TreeGrafter"/>
</dbReference>
<dbReference type="OrthoDB" id="9393271at2759"/>
<dbReference type="InterPro" id="IPR036691">
    <property type="entry name" value="Endo/exonu/phosph_ase_sf"/>
</dbReference>
<accession>A0A2I0TXF3</accession>
<keyword evidence="2" id="KW-1185">Reference proteome</keyword>
<gene>
    <name evidence="1" type="ORF">llap_11219</name>
</gene>
<dbReference type="Proteomes" id="UP000233556">
    <property type="component" value="Unassembled WGS sequence"/>
</dbReference>
<dbReference type="GO" id="GO:0031012">
    <property type="term" value="C:extracellular matrix"/>
    <property type="evidence" value="ECO:0007669"/>
    <property type="project" value="TreeGrafter"/>
</dbReference>
<sequence>MLHCRLSYGDQLPQELLVQVNKETPVRNLKGCSPKKVAQPTAQLKCLYTNAHSMGNKQEELEATMLLESYDIVAITETWWDEPYDWSVAVEGYKLFRRDRQGRRGGGVALYVKEWIKCEEVSLKPSLGDEERVESLWMRIKGQANMRDTCGCSLQAT</sequence>